<protein>
    <submittedName>
        <fullName evidence="2">Hydrogenase maturation nickel metallochaperone HypA</fullName>
    </submittedName>
</protein>
<dbReference type="AlphaFoldDB" id="A0A4D6KCE3"/>
<evidence type="ECO:0000256" key="1">
    <source>
        <dbReference type="SAM" id="MobiDB-lite"/>
    </source>
</evidence>
<reference evidence="2 3" key="2">
    <citation type="submission" date="2019-04" db="EMBL/GenBank/DDBJ databases">
        <authorList>
            <person name="Yang S."/>
            <person name="Wei W."/>
        </authorList>
    </citation>
    <scope>NUCLEOTIDE SEQUENCE [LARGE SCALE GENOMIC DNA]</scope>
    <source>
        <strain evidence="3">ZP60</strain>
    </source>
</reference>
<evidence type="ECO:0000313" key="2">
    <source>
        <dbReference type="EMBL" id="QCD64845.1"/>
    </source>
</evidence>
<accession>A0A4D6KCE3</accession>
<proteinExistence type="predicted"/>
<feature type="region of interest" description="Disordered" evidence="1">
    <location>
        <begin position="1"/>
        <end position="20"/>
    </location>
</feature>
<name>A0A4D6KCE3_9EURY</name>
<sequence>MGVFDKARNVSHLGDADGDRPYLCMRCEATFQVQYHSCPACGGYDVRRAEWV</sequence>
<gene>
    <name evidence="2" type="ORF">E5139_04025</name>
</gene>
<dbReference type="EMBL" id="CP039375">
    <property type="protein sequence ID" value="QCD64845.1"/>
    <property type="molecule type" value="Genomic_DNA"/>
</dbReference>
<dbReference type="KEGG" id="halz:E5139_04025"/>
<reference evidence="2 3" key="1">
    <citation type="submission" date="2019-04" db="EMBL/GenBank/DDBJ databases">
        <title>Complete genome sequence of Arthrobacter sp. ZXY-2 associated with effective atrazine degradation and salt adaptation.</title>
        <authorList>
            <person name="Zhao X."/>
        </authorList>
    </citation>
    <scope>NUCLEOTIDE SEQUENCE [LARGE SCALE GENOMIC DNA]</scope>
    <source>
        <strain evidence="3">ZP60</strain>
    </source>
</reference>
<dbReference type="Proteomes" id="UP000297053">
    <property type="component" value="Chromosome"/>
</dbReference>
<organism evidence="2 3">
    <name type="scientific">Halomicrobium mukohataei</name>
    <dbReference type="NCBI Taxonomy" id="57705"/>
    <lineage>
        <taxon>Archaea</taxon>
        <taxon>Methanobacteriati</taxon>
        <taxon>Methanobacteriota</taxon>
        <taxon>Stenosarchaea group</taxon>
        <taxon>Halobacteria</taxon>
        <taxon>Halobacteriales</taxon>
        <taxon>Haloarculaceae</taxon>
        <taxon>Halomicrobium</taxon>
    </lineage>
</organism>
<evidence type="ECO:0000313" key="3">
    <source>
        <dbReference type="Proteomes" id="UP000297053"/>
    </source>
</evidence>